<evidence type="ECO:0000313" key="5">
    <source>
        <dbReference type="Proteomes" id="UP000242525"/>
    </source>
</evidence>
<dbReference type="Pfam" id="PF00462">
    <property type="entry name" value="Glutaredoxin"/>
    <property type="match status" value="1"/>
</dbReference>
<evidence type="ECO:0000256" key="1">
    <source>
        <dbReference type="ARBA" id="ARBA00009630"/>
    </source>
</evidence>
<comment type="caution">
    <text evidence="4">The sequence shown here is derived from an EMBL/GenBank/DDBJ whole genome shotgun (WGS) entry which is preliminary data.</text>
</comment>
<protein>
    <submittedName>
        <fullName evidence="4">Similar to Saccharomyces cerevisiae YDL010W GRX6 Cis-golgi localized monothiol glutaredoxin that binds an iron-sulfur cluster</fullName>
    </submittedName>
</protein>
<comment type="similarity">
    <text evidence="1">Belongs to the glutaredoxin family. Monothiol subfamily.</text>
</comment>
<dbReference type="SUPFAM" id="SSF52833">
    <property type="entry name" value="Thioredoxin-like"/>
    <property type="match status" value="1"/>
</dbReference>
<dbReference type="InterPro" id="IPR014025">
    <property type="entry name" value="Glutaredoxin_subgr"/>
</dbReference>
<dbReference type="PRINTS" id="PR00160">
    <property type="entry name" value="GLUTAREDOXIN"/>
</dbReference>
<dbReference type="InterPro" id="IPR002109">
    <property type="entry name" value="Glutaredoxin"/>
</dbReference>
<feature type="domain" description="Glutaredoxin" evidence="3">
    <location>
        <begin position="108"/>
        <end position="171"/>
    </location>
</feature>
<dbReference type="Gene3D" id="3.40.30.10">
    <property type="entry name" value="Glutaredoxin"/>
    <property type="match status" value="1"/>
</dbReference>
<reference evidence="4" key="1">
    <citation type="submission" date="2014-03" db="EMBL/GenBank/DDBJ databases">
        <authorList>
            <person name="Casaregola S."/>
        </authorList>
    </citation>
    <scope>NUCLEOTIDE SEQUENCE [LARGE SCALE GENOMIC DNA]</scope>
    <source>
        <strain evidence="4">CLIB 918</strain>
    </source>
</reference>
<dbReference type="GO" id="GO:0000324">
    <property type="term" value="C:fungal-type vacuole"/>
    <property type="evidence" value="ECO:0007669"/>
    <property type="project" value="TreeGrafter"/>
</dbReference>
<keyword evidence="5" id="KW-1185">Reference proteome</keyword>
<dbReference type="CDD" id="cd03419">
    <property type="entry name" value="GRX_GRXh_1_2_like"/>
    <property type="match status" value="1"/>
</dbReference>
<dbReference type="GO" id="GO:0004362">
    <property type="term" value="F:glutathione-disulfide reductase (NADPH) activity"/>
    <property type="evidence" value="ECO:0007669"/>
    <property type="project" value="UniProtKB-ARBA"/>
</dbReference>
<dbReference type="GO" id="GO:0005796">
    <property type="term" value="C:Golgi lumen"/>
    <property type="evidence" value="ECO:0007669"/>
    <property type="project" value="TreeGrafter"/>
</dbReference>
<evidence type="ECO:0000313" key="4">
    <source>
        <dbReference type="EMBL" id="CDO55242.1"/>
    </source>
</evidence>
<organism evidence="4 5">
    <name type="scientific">Geotrichum candidum</name>
    <name type="common">Oospora lactis</name>
    <name type="synonym">Dipodascus geotrichum</name>
    <dbReference type="NCBI Taxonomy" id="1173061"/>
    <lineage>
        <taxon>Eukaryota</taxon>
        <taxon>Fungi</taxon>
        <taxon>Dikarya</taxon>
        <taxon>Ascomycota</taxon>
        <taxon>Saccharomycotina</taxon>
        <taxon>Dipodascomycetes</taxon>
        <taxon>Dipodascales</taxon>
        <taxon>Dipodascaceae</taxon>
        <taxon>Geotrichum</taxon>
    </lineage>
</organism>
<gene>
    <name evidence="4" type="ORF">BN980_GECA10s02133g</name>
</gene>
<accession>A0A0J9XCN2</accession>
<sequence>MVSTRRSRILILTAVTFVVCFLIFAYPRSQSPVSKFSPEIDEKTRLEPEFQAPGTNANGANSGDLSSPPGSAVKAVGGSTDGQDLSNEPGETFDAAKEYKLILRQAPVMIFSKSYCPHSKFVKDLLLNEYQINPKPFVVELDLHPHGAELQAHIGEVTGRRTVPNVHVMGQSRGGGDEFRALHQQNTLAETMEKWGGDKKISVKRLSTN</sequence>
<dbReference type="PANTHER" id="PTHR45694:SF5">
    <property type="entry name" value="GLUTAREDOXIN 2"/>
    <property type="match status" value="1"/>
</dbReference>
<evidence type="ECO:0000256" key="2">
    <source>
        <dbReference type="SAM" id="MobiDB-lite"/>
    </source>
</evidence>
<dbReference type="GO" id="GO:0005801">
    <property type="term" value="C:cis-Golgi network"/>
    <property type="evidence" value="ECO:0007669"/>
    <property type="project" value="UniProtKB-ARBA"/>
</dbReference>
<dbReference type="PANTHER" id="PTHR45694">
    <property type="entry name" value="GLUTAREDOXIN 2"/>
    <property type="match status" value="1"/>
</dbReference>
<evidence type="ECO:0000259" key="3">
    <source>
        <dbReference type="Pfam" id="PF00462"/>
    </source>
</evidence>
<dbReference type="STRING" id="1173061.A0A0J9XCN2"/>
<feature type="compositionally biased region" description="Polar residues" evidence="2">
    <location>
        <begin position="53"/>
        <end position="69"/>
    </location>
</feature>
<dbReference type="PROSITE" id="PS51354">
    <property type="entry name" value="GLUTAREDOXIN_2"/>
    <property type="match status" value="1"/>
</dbReference>
<dbReference type="Proteomes" id="UP000242525">
    <property type="component" value="Unassembled WGS sequence"/>
</dbReference>
<dbReference type="AlphaFoldDB" id="A0A0J9XCN2"/>
<proteinExistence type="inferred from homology"/>
<feature type="region of interest" description="Disordered" evidence="2">
    <location>
        <begin position="50"/>
        <end position="90"/>
    </location>
</feature>
<dbReference type="OrthoDB" id="423313at2759"/>
<dbReference type="InterPro" id="IPR036249">
    <property type="entry name" value="Thioredoxin-like_sf"/>
</dbReference>
<name>A0A0J9XCN2_GEOCN</name>
<dbReference type="GO" id="GO:0034599">
    <property type="term" value="P:cellular response to oxidative stress"/>
    <property type="evidence" value="ECO:0007669"/>
    <property type="project" value="TreeGrafter"/>
</dbReference>
<dbReference type="EMBL" id="CCBN010000010">
    <property type="protein sequence ID" value="CDO55242.1"/>
    <property type="molecule type" value="Genomic_DNA"/>
</dbReference>
<dbReference type="FunFam" id="3.40.30.10:FF:000093">
    <property type="entry name" value="Glutaredoxin 2"/>
    <property type="match status" value="1"/>
</dbReference>